<dbReference type="Proteomes" id="UP000243887">
    <property type="component" value="Unassembled WGS sequence"/>
</dbReference>
<evidence type="ECO:0008006" key="3">
    <source>
        <dbReference type="Google" id="ProtNLM"/>
    </source>
</evidence>
<name>A0A1I3L6F8_9FLAO</name>
<dbReference type="STRING" id="1150112.SAMN04487893_101187"/>
<feature type="non-terminal residue" evidence="1">
    <location>
        <position position="1"/>
    </location>
</feature>
<sequence>TDVKNELFKTIHNSYVGGNVYYDGAKFTYVTETGETKEITFKELVKANETITNLVANANGTFTYYNEEAYAADGSLKPGAVGTIIDPSLVNVTKVENKYVFKNSKGDIIAELEYNAGDIVYNDNITNLGVTNVQEAIEKLLTKIVEVEGSKGDLLLEADVLEFLDGSTGSDKLLADVKIGIADSGITSEKIANSNVTAEKLTAGSGTEGRIGVANAAGDITYQNLETTVQANQKTVILQNGINTTVESASDLTNTNQTNWKVNVETAKGATDKDVASLGLVKEAALNPTVAVSQTGELSVDLSNLNAIKEVSADYTALITDAILLGDASSSNITITLPTAQGNKGKKFTVKKQDANEDFYVNVSGSINGHTELYTALPHSGWDLVSDGTTWKIINKF</sequence>
<proteinExistence type="predicted"/>
<keyword evidence="2" id="KW-1185">Reference proteome</keyword>
<organism evidence="1 2">
    <name type="scientific">Myroides guanonis</name>
    <dbReference type="NCBI Taxonomy" id="1150112"/>
    <lineage>
        <taxon>Bacteria</taxon>
        <taxon>Pseudomonadati</taxon>
        <taxon>Bacteroidota</taxon>
        <taxon>Flavobacteriia</taxon>
        <taxon>Flavobacteriales</taxon>
        <taxon>Flavobacteriaceae</taxon>
        <taxon>Myroides</taxon>
    </lineage>
</organism>
<accession>A0A1I3L6F8</accession>
<reference evidence="2" key="1">
    <citation type="submission" date="2016-10" db="EMBL/GenBank/DDBJ databases">
        <authorList>
            <person name="Varghese N."/>
            <person name="Submissions S."/>
        </authorList>
    </citation>
    <scope>NUCLEOTIDE SEQUENCE [LARGE SCALE GENOMIC DNA]</scope>
    <source>
        <strain evidence="2">DSM 26542</strain>
    </source>
</reference>
<evidence type="ECO:0000313" key="1">
    <source>
        <dbReference type="EMBL" id="SFI80015.1"/>
    </source>
</evidence>
<dbReference type="AlphaFoldDB" id="A0A1I3L6F8"/>
<evidence type="ECO:0000313" key="2">
    <source>
        <dbReference type="Proteomes" id="UP000243887"/>
    </source>
</evidence>
<protein>
    <recommendedName>
        <fullName evidence="3">Collagen triple helix repeat-containing protein</fullName>
    </recommendedName>
</protein>
<gene>
    <name evidence="1" type="ORF">SAMN04487893_101187</name>
</gene>
<dbReference type="EMBL" id="FORU01000001">
    <property type="protein sequence ID" value="SFI80015.1"/>
    <property type="molecule type" value="Genomic_DNA"/>
</dbReference>